<gene>
    <name evidence="2" type="ORF">BJ508DRAFT_366277</name>
</gene>
<keyword evidence="1" id="KW-0472">Membrane</keyword>
<dbReference type="Proteomes" id="UP000275078">
    <property type="component" value="Unassembled WGS sequence"/>
</dbReference>
<feature type="transmembrane region" description="Helical" evidence="1">
    <location>
        <begin position="74"/>
        <end position="94"/>
    </location>
</feature>
<sequence length="102" mass="10691">MTFLDSLKRLWNGAKTASKNTPGGVKTLTADLTGLSAPSPSAAYKTGTDEIAPAAKKSVNWFSKDPKKPIIEDGAATIVFSTIIGSLTGAYFMYSGIYKAVA</sequence>
<keyword evidence="1" id="KW-1133">Transmembrane helix</keyword>
<evidence type="ECO:0000313" key="3">
    <source>
        <dbReference type="Proteomes" id="UP000275078"/>
    </source>
</evidence>
<keyword evidence="1" id="KW-0812">Transmembrane</keyword>
<dbReference type="AlphaFoldDB" id="A0A3N4HXE3"/>
<evidence type="ECO:0000313" key="2">
    <source>
        <dbReference type="EMBL" id="RPA74354.1"/>
    </source>
</evidence>
<dbReference type="EMBL" id="ML119792">
    <property type="protein sequence ID" value="RPA74354.1"/>
    <property type="molecule type" value="Genomic_DNA"/>
</dbReference>
<protein>
    <submittedName>
        <fullName evidence="2">Uncharacterized protein</fullName>
    </submittedName>
</protein>
<accession>A0A3N4HXE3</accession>
<reference evidence="2 3" key="1">
    <citation type="journal article" date="2018" name="Nat. Ecol. Evol.">
        <title>Pezizomycetes genomes reveal the molecular basis of ectomycorrhizal truffle lifestyle.</title>
        <authorList>
            <person name="Murat C."/>
            <person name="Payen T."/>
            <person name="Noel B."/>
            <person name="Kuo A."/>
            <person name="Morin E."/>
            <person name="Chen J."/>
            <person name="Kohler A."/>
            <person name="Krizsan K."/>
            <person name="Balestrini R."/>
            <person name="Da Silva C."/>
            <person name="Montanini B."/>
            <person name="Hainaut M."/>
            <person name="Levati E."/>
            <person name="Barry K.W."/>
            <person name="Belfiori B."/>
            <person name="Cichocki N."/>
            <person name="Clum A."/>
            <person name="Dockter R.B."/>
            <person name="Fauchery L."/>
            <person name="Guy J."/>
            <person name="Iotti M."/>
            <person name="Le Tacon F."/>
            <person name="Lindquist E.A."/>
            <person name="Lipzen A."/>
            <person name="Malagnac F."/>
            <person name="Mello A."/>
            <person name="Molinier V."/>
            <person name="Miyauchi S."/>
            <person name="Poulain J."/>
            <person name="Riccioni C."/>
            <person name="Rubini A."/>
            <person name="Sitrit Y."/>
            <person name="Splivallo R."/>
            <person name="Traeger S."/>
            <person name="Wang M."/>
            <person name="Zifcakova L."/>
            <person name="Wipf D."/>
            <person name="Zambonelli A."/>
            <person name="Paolocci F."/>
            <person name="Nowrousian M."/>
            <person name="Ottonello S."/>
            <person name="Baldrian P."/>
            <person name="Spatafora J.W."/>
            <person name="Henrissat B."/>
            <person name="Nagy L.G."/>
            <person name="Aury J.M."/>
            <person name="Wincker P."/>
            <person name="Grigoriev I.V."/>
            <person name="Bonfante P."/>
            <person name="Martin F.M."/>
        </authorList>
    </citation>
    <scope>NUCLEOTIDE SEQUENCE [LARGE SCALE GENOMIC DNA]</scope>
    <source>
        <strain evidence="2 3">RN42</strain>
    </source>
</reference>
<proteinExistence type="predicted"/>
<keyword evidence="3" id="KW-1185">Reference proteome</keyword>
<evidence type="ECO:0000256" key="1">
    <source>
        <dbReference type="SAM" id="Phobius"/>
    </source>
</evidence>
<organism evidence="2 3">
    <name type="scientific">Ascobolus immersus RN42</name>
    <dbReference type="NCBI Taxonomy" id="1160509"/>
    <lineage>
        <taxon>Eukaryota</taxon>
        <taxon>Fungi</taxon>
        <taxon>Dikarya</taxon>
        <taxon>Ascomycota</taxon>
        <taxon>Pezizomycotina</taxon>
        <taxon>Pezizomycetes</taxon>
        <taxon>Pezizales</taxon>
        <taxon>Ascobolaceae</taxon>
        <taxon>Ascobolus</taxon>
    </lineage>
</organism>
<name>A0A3N4HXE3_ASCIM</name>